<gene>
    <name evidence="2" type="ORF">R9X50_00790600</name>
</gene>
<feature type="region of interest" description="Disordered" evidence="1">
    <location>
        <begin position="147"/>
        <end position="169"/>
    </location>
</feature>
<dbReference type="EMBL" id="CP138593">
    <property type="protein sequence ID" value="WPH05008.1"/>
    <property type="molecule type" value="Genomic_DNA"/>
</dbReference>
<dbReference type="AlphaFoldDB" id="A0AAQ3RED0"/>
<accession>A0AAQ3RED0</accession>
<keyword evidence="3" id="KW-1185">Reference proteome</keyword>
<dbReference type="Proteomes" id="UP001303373">
    <property type="component" value="Chromosome 14"/>
</dbReference>
<evidence type="ECO:0000313" key="3">
    <source>
        <dbReference type="Proteomes" id="UP001303373"/>
    </source>
</evidence>
<feature type="region of interest" description="Disordered" evidence="1">
    <location>
        <begin position="1"/>
        <end position="37"/>
    </location>
</feature>
<feature type="compositionally biased region" description="Polar residues" evidence="1">
    <location>
        <begin position="622"/>
        <end position="633"/>
    </location>
</feature>
<feature type="region of interest" description="Disordered" evidence="1">
    <location>
        <begin position="620"/>
        <end position="652"/>
    </location>
</feature>
<feature type="compositionally biased region" description="Low complexity" evidence="1">
    <location>
        <begin position="13"/>
        <end position="30"/>
    </location>
</feature>
<evidence type="ECO:0000313" key="2">
    <source>
        <dbReference type="EMBL" id="WPH05008.1"/>
    </source>
</evidence>
<evidence type="ECO:0000256" key="1">
    <source>
        <dbReference type="SAM" id="MobiDB-lite"/>
    </source>
</evidence>
<sequence length="757" mass="83912">MFKIADSRQDPSLLPRLTTPTTTPRRQTPLAPVRQSTCYSSPHHRACQLHETSLTMPTYYALGLSATLSVLNLEPSLSKVVELRQGKDQKQDALRIQETFATALNLLERPIGSDGGCKGIQQFIGTNDDLPFYMVEAGAWLQQSNLEPRAPPLTNQPEAQSQTTSSLTSLPTSFQTLRAPSENALTNTSPPDFSFTANPNTSAFSGFENARDYLDQPSAQQALCLTIDLPLAAFLPSDTRSKTNIKDLLIEVWLNGQLANVTYINKRAAQALAPESKINKVLFGGTRIHRQIEKPWIYEAHPADDEASGPAENRWNTVSEYLRQEVERRGRNKWDDLSPSSEFLRALAKISIPDRMKEKNNLGIIDVIVTAGQGRKYGPEKKYLLQPMCMDDRDFRRPTTVLGERDLIHEDDGLAFETENKIELSADESKGSHASSSPAIPLLQQSATSAVLPETSVQQKAGSALSDSRNTDFWNLSVTVHNRYGKSSRTLGKRLADIRMMGENSRRAALMNLREELGEETFSKVKELYDIDKTWPELSPLKMSETLSHIGETHDSFMMEKDDGLIDKSNTDDLVPSGMMPPALGSTSTDPAALLTQRRMDMALDSGVSPDGALYRQLAGKKSQNTQPRNNRASVLADSPTKQPVKRQRRRIKITPRKAQSETTALKNITPKRLPLQTVLSEVQSGSISKSKSRSKRGWNASEITPAQALETFRTPDICKGSVVSYAGEGIQRQIGKARNGEFKEETLVVGMRFVVV</sequence>
<name>A0AAQ3RED0_9PEZI</name>
<reference evidence="2 3" key="1">
    <citation type="submission" date="2023-11" db="EMBL/GenBank/DDBJ databases">
        <title>An acidophilic fungus is an integral part of prey digestion in a carnivorous sundew plant.</title>
        <authorList>
            <person name="Tsai I.J."/>
        </authorList>
    </citation>
    <scope>NUCLEOTIDE SEQUENCE [LARGE SCALE GENOMIC DNA]</scope>
    <source>
        <strain evidence="2">169a</strain>
    </source>
</reference>
<protein>
    <submittedName>
        <fullName evidence="2">Uncharacterized protein</fullName>
    </submittedName>
</protein>
<proteinExistence type="predicted"/>
<organism evidence="2 3">
    <name type="scientific">Acrodontium crateriforme</name>
    <dbReference type="NCBI Taxonomy" id="150365"/>
    <lineage>
        <taxon>Eukaryota</taxon>
        <taxon>Fungi</taxon>
        <taxon>Dikarya</taxon>
        <taxon>Ascomycota</taxon>
        <taxon>Pezizomycotina</taxon>
        <taxon>Dothideomycetes</taxon>
        <taxon>Dothideomycetidae</taxon>
        <taxon>Mycosphaerellales</taxon>
        <taxon>Teratosphaeriaceae</taxon>
        <taxon>Acrodontium</taxon>
    </lineage>
</organism>
<feature type="compositionally biased region" description="Low complexity" evidence="1">
    <location>
        <begin position="160"/>
        <end position="169"/>
    </location>
</feature>